<accession>A0A7W6TCX2</accession>
<evidence type="ECO:0000313" key="2">
    <source>
        <dbReference type="EMBL" id="MBB4411164.1"/>
    </source>
</evidence>
<dbReference type="AlphaFoldDB" id="A0A7W6TCX2"/>
<protein>
    <submittedName>
        <fullName evidence="2">Uncharacterized protein</fullName>
    </submittedName>
</protein>
<name>A0A7W6TCX2_9HYPH</name>
<dbReference type="Proteomes" id="UP000520770">
    <property type="component" value="Unassembled WGS sequence"/>
</dbReference>
<dbReference type="EMBL" id="JACIGW010000001">
    <property type="protein sequence ID" value="MBB4346442.1"/>
    <property type="molecule type" value="Genomic_DNA"/>
</dbReference>
<dbReference type="EMBL" id="JACIHM010000001">
    <property type="protein sequence ID" value="MBB4445853.1"/>
    <property type="molecule type" value="Genomic_DNA"/>
</dbReference>
<dbReference type="Proteomes" id="UP000576087">
    <property type="component" value="Unassembled WGS sequence"/>
</dbReference>
<gene>
    <name evidence="2" type="ORF">GGE31_001635</name>
    <name evidence="1" type="ORF">GGE33_000150</name>
    <name evidence="3" type="ORF">GGE35_001635</name>
</gene>
<dbReference type="Proteomes" id="UP000524535">
    <property type="component" value="Unassembled WGS sequence"/>
</dbReference>
<evidence type="ECO:0000313" key="6">
    <source>
        <dbReference type="Proteomes" id="UP000576087"/>
    </source>
</evidence>
<evidence type="ECO:0000313" key="4">
    <source>
        <dbReference type="Proteomes" id="UP000520770"/>
    </source>
</evidence>
<dbReference type="EMBL" id="JACIGY010000001">
    <property type="protein sequence ID" value="MBB4411164.1"/>
    <property type="molecule type" value="Genomic_DNA"/>
</dbReference>
<keyword evidence="5" id="KW-1185">Reference proteome</keyword>
<comment type="caution">
    <text evidence="2">The sequence shown here is derived from an EMBL/GenBank/DDBJ whole genome shotgun (WGS) entry which is preliminary data.</text>
</comment>
<evidence type="ECO:0000313" key="5">
    <source>
        <dbReference type="Proteomes" id="UP000524535"/>
    </source>
</evidence>
<sequence>MICFSEIILNCPKLRNRLVWVAVEMQAALLAQMDLSKSHAGQGDIVSPVEHKHRNLICQSGGVGVRSKIGGMT</sequence>
<organism evidence="2 5">
    <name type="scientific">Aliirhizobium cellulosilyticum</name>
    <dbReference type="NCBI Taxonomy" id="393664"/>
    <lineage>
        <taxon>Bacteria</taxon>
        <taxon>Pseudomonadati</taxon>
        <taxon>Pseudomonadota</taxon>
        <taxon>Alphaproteobacteria</taxon>
        <taxon>Hyphomicrobiales</taxon>
        <taxon>Rhizobiaceae</taxon>
        <taxon>Aliirhizobium</taxon>
    </lineage>
</organism>
<reference evidence="4 5" key="1">
    <citation type="submission" date="2020-08" db="EMBL/GenBank/DDBJ databases">
        <title>Genomic Encyclopedia of Type Strains, Phase IV (KMG-V): Genome sequencing to study the core and pangenomes of soil and plant-associated prokaryotes.</title>
        <authorList>
            <person name="Whitman W."/>
        </authorList>
    </citation>
    <scope>NUCLEOTIDE SEQUENCE [LARGE SCALE GENOMIC DNA]</scope>
    <source>
        <strain evidence="2 5">SEMIA 444</strain>
        <strain evidence="1 4">SEMIA 448</strain>
        <strain evidence="3 6">SEMIA 452</strain>
    </source>
</reference>
<evidence type="ECO:0000313" key="1">
    <source>
        <dbReference type="EMBL" id="MBB4346442.1"/>
    </source>
</evidence>
<proteinExistence type="predicted"/>
<evidence type="ECO:0000313" key="3">
    <source>
        <dbReference type="EMBL" id="MBB4445853.1"/>
    </source>
</evidence>